<comment type="pathway">
    <text evidence="10">Protein modification; lipoprotein biosynthesis (signal peptide cleavage).</text>
</comment>
<evidence type="ECO:0000313" key="13">
    <source>
        <dbReference type="EMBL" id="MBO8457503.1"/>
    </source>
</evidence>
<reference evidence="13" key="1">
    <citation type="submission" date="2020-10" db="EMBL/GenBank/DDBJ databases">
        <authorList>
            <person name="Gilroy R."/>
        </authorList>
    </citation>
    <scope>NUCLEOTIDE SEQUENCE</scope>
    <source>
        <strain evidence="13">10532</strain>
    </source>
</reference>
<evidence type="ECO:0000256" key="11">
    <source>
        <dbReference type="RuleBase" id="RU000594"/>
    </source>
</evidence>
<evidence type="ECO:0000256" key="1">
    <source>
        <dbReference type="ARBA" id="ARBA00006139"/>
    </source>
</evidence>
<feature type="active site" evidence="10">
    <location>
        <position position="150"/>
    </location>
</feature>
<evidence type="ECO:0000256" key="7">
    <source>
        <dbReference type="ARBA" id="ARBA00022801"/>
    </source>
</evidence>
<feature type="active site" evidence="10">
    <location>
        <position position="128"/>
    </location>
</feature>
<evidence type="ECO:0000256" key="10">
    <source>
        <dbReference type="HAMAP-Rule" id="MF_00161"/>
    </source>
</evidence>
<comment type="catalytic activity">
    <reaction evidence="10 11">
        <text>Release of signal peptides from bacterial membrane prolipoproteins. Hydrolyzes -Xaa-Yaa-Zaa-|-(S,diacylglyceryl)Cys-, in which Xaa is hydrophobic (preferably Leu), and Yaa (Ala or Ser) and Zaa (Gly or Ala) have small, neutral side chains.</text>
        <dbReference type="EC" id="3.4.23.36"/>
    </reaction>
</comment>
<comment type="similarity">
    <text evidence="1 10 12">Belongs to the peptidase A8 family.</text>
</comment>
<evidence type="ECO:0000256" key="8">
    <source>
        <dbReference type="ARBA" id="ARBA00022989"/>
    </source>
</evidence>
<evidence type="ECO:0000256" key="9">
    <source>
        <dbReference type="ARBA" id="ARBA00023136"/>
    </source>
</evidence>
<dbReference type="Pfam" id="PF01252">
    <property type="entry name" value="Peptidase_A8"/>
    <property type="match status" value="1"/>
</dbReference>
<keyword evidence="9 10" id="KW-0472">Membrane</keyword>
<keyword evidence="3" id="KW-0997">Cell inner membrane</keyword>
<comment type="subcellular location">
    <subcellularLocation>
        <location evidence="10">Cell membrane</location>
        <topology evidence="10">Multi-pass membrane protein</topology>
    </subcellularLocation>
</comment>
<keyword evidence="4 10" id="KW-0645">Protease</keyword>
<dbReference type="AlphaFoldDB" id="A0A9D9N288"/>
<dbReference type="PANTHER" id="PTHR33695">
    <property type="entry name" value="LIPOPROTEIN SIGNAL PEPTIDASE"/>
    <property type="match status" value="1"/>
</dbReference>
<dbReference type="InterPro" id="IPR001872">
    <property type="entry name" value="Peptidase_A8"/>
</dbReference>
<keyword evidence="5 10" id="KW-0812">Transmembrane</keyword>
<dbReference type="HAMAP" id="MF_00161">
    <property type="entry name" value="LspA"/>
    <property type="match status" value="1"/>
</dbReference>
<dbReference type="PRINTS" id="PR00781">
    <property type="entry name" value="LIPOSIGPTASE"/>
</dbReference>
<reference evidence="13" key="2">
    <citation type="journal article" date="2021" name="PeerJ">
        <title>Extensive microbial diversity within the chicken gut microbiome revealed by metagenomics and culture.</title>
        <authorList>
            <person name="Gilroy R."/>
            <person name="Ravi A."/>
            <person name="Getino M."/>
            <person name="Pursley I."/>
            <person name="Horton D.L."/>
            <person name="Alikhan N.F."/>
            <person name="Baker D."/>
            <person name="Gharbi K."/>
            <person name="Hall N."/>
            <person name="Watson M."/>
            <person name="Adriaenssens E.M."/>
            <person name="Foster-Nyarko E."/>
            <person name="Jarju S."/>
            <person name="Secka A."/>
            <person name="Antonio M."/>
            <person name="Oren A."/>
            <person name="Chaudhuri R.R."/>
            <person name="La Ragione R."/>
            <person name="Hildebrand F."/>
            <person name="Pallen M.J."/>
        </authorList>
    </citation>
    <scope>NUCLEOTIDE SEQUENCE</scope>
    <source>
        <strain evidence="13">10532</strain>
    </source>
</reference>
<feature type="transmembrane region" description="Helical" evidence="10">
    <location>
        <begin position="148"/>
        <end position="166"/>
    </location>
</feature>
<evidence type="ECO:0000256" key="12">
    <source>
        <dbReference type="RuleBase" id="RU004181"/>
    </source>
</evidence>
<sequence length="181" mass="20603">MNSVKSVLRRISPLSLTVFAVLADQITKFLVVKNIPLHGIGWSSPGELLRFIFVYNTGIAFSIGHDWPYWLRMFCFVVIPVMVIIAFLVYVIRPNPLTELQRWALCGVCGGGFGNFIDRIFRPEGVVDFIDVKFFGIFGMERWPTFNLADSFVLVFGVILVISFLMEDRKGKKSITEVKDE</sequence>
<keyword evidence="7 10" id="KW-0378">Hydrolase</keyword>
<feature type="transmembrane region" description="Helical" evidence="10">
    <location>
        <begin position="71"/>
        <end position="92"/>
    </location>
</feature>
<accession>A0A9D9N288</accession>
<dbReference type="PROSITE" id="PS00855">
    <property type="entry name" value="SPASE_II"/>
    <property type="match status" value="1"/>
</dbReference>
<comment type="function">
    <text evidence="10 11">This protein specifically catalyzes the removal of signal peptides from prolipoproteins.</text>
</comment>
<dbReference type="EC" id="3.4.23.36" evidence="10"/>
<evidence type="ECO:0000256" key="3">
    <source>
        <dbReference type="ARBA" id="ARBA00022519"/>
    </source>
</evidence>
<evidence type="ECO:0000256" key="6">
    <source>
        <dbReference type="ARBA" id="ARBA00022750"/>
    </source>
</evidence>
<keyword evidence="8 10" id="KW-1133">Transmembrane helix</keyword>
<keyword evidence="6 10" id="KW-0064">Aspartyl protease</keyword>
<comment type="caution">
    <text evidence="13">The sequence shown here is derived from an EMBL/GenBank/DDBJ whole genome shotgun (WGS) entry which is preliminary data.</text>
</comment>
<evidence type="ECO:0000256" key="5">
    <source>
        <dbReference type="ARBA" id="ARBA00022692"/>
    </source>
</evidence>
<organism evidence="13 14">
    <name type="scientific">Candidatus Gallitreponema excrementavium</name>
    <dbReference type="NCBI Taxonomy" id="2840840"/>
    <lineage>
        <taxon>Bacteria</taxon>
        <taxon>Pseudomonadati</taxon>
        <taxon>Spirochaetota</taxon>
        <taxon>Spirochaetia</taxon>
        <taxon>Spirochaetales</taxon>
        <taxon>Candidatus Gallitreponema</taxon>
    </lineage>
</organism>
<evidence type="ECO:0000313" key="14">
    <source>
        <dbReference type="Proteomes" id="UP000823638"/>
    </source>
</evidence>
<dbReference type="EMBL" id="JADIMM010000066">
    <property type="protein sequence ID" value="MBO8457503.1"/>
    <property type="molecule type" value="Genomic_DNA"/>
</dbReference>
<dbReference type="GO" id="GO:0006508">
    <property type="term" value="P:proteolysis"/>
    <property type="evidence" value="ECO:0007669"/>
    <property type="project" value="UniProtKB-KW"/>
</dbReference>
<protein>
    <recommendedName>
        <fullName evidence="10">Lipoprotein signal peptidase</fullName>
        <ecNumber evidence="10">3.4.23.36</ecNumber>
    </recommendedName>
    <alternativeName>
        <fullName evidence="10">Prolipoprotein signal peptidase</fullName>
    </alternativeName>
    <alternativeName>
        <fullName evidence="10">Signal peptidase II</fullName>
        <shortName evidence="10">SPase II</shortName>
    </alternativeName>
</protein>
<dbReference type="Proteomes" id="UP000823638">
    <property type="component" value="Unassembled WGS sequence"/>
</dbReference>
<proteinExistence type="inferred from homology"/>
<evidence type="ECO:0000256" key="4">
    <source>
        <dbReference type="ARBA" id="ARBA00022670"/>
    </source>
</evidence>
<name>A0A9D9N288_9SPIR</name>
<dbReference type="GO" id="GO:0005886">
    <property type="term" value="C:plasma membrane"/>
    <property type="evidence" value="ECO:0007669"/>
    <property type="project" value="UniProtKB-SubCell"/>
</dbReference>
<dbReference type="NCBIfam" id="TIGR00077">
    <property type="entry name" value="lspA"/>
    <property type="match status" value="1"/>
</dbReference>
<keyword evidence="2 10" id="KW-1003">Cell membrane</keyword>
<comment type="caution">
    <text evidence="10">Lacks conserved residue(s) required for the propagation of feature annotation.</text>
</comment>
<gene>
    <name evidence="10" type="primary">lspA</name>
    <name evidence="13" type="ORF">IAA81_04660</name>
</gene>
<dbReference type="GO" id="GO:0004190">
    <property type="term" value="F:aspartic-type endopeptidase activity"/>
    <property type="evidence" value="ECO:0007669"/>
    <property type="project" value="UniProtKB-UniRule"/>
</dbReference>
<dbReference type="PANTHER" id="PTHR33695:SF1">
    <property type="entry name" value="LIPOPROTEIN SIGNAL PEPTIDASE"/>
    <property type="match status" value="1"/>
</dbReference>
<evidence type="ECO:0000256" key="2">
    <source>
        <dbReference type="ARBA" id="ARBA00022475"/>
    </source>
</evidence>